<dbReference type="SUPFAM" id="SSF48452">
    <property type="entry name" value="TPR-like"/>
    <property type="match status" value="1"/>
</dbReference>
<name>A0A814G2H9_9BILA</name>
<dbReference type="AlphaFoldDB" id="A0A814G2H9"/>
<keyword evidence="1" id="KW-0677">Repeat</keyword>
<reference evidence="3" key="1">
    <citation type="submission" date="2021-02" db="EMBL/GenBank/DDBJ databases">
        <authorList>
            <person name="Nowell W R."/>
        </authorList>
    </citation>
    <scope>NUCLEOTIDE SEQUENCE</scope>
</reference>
<gene>
    <name evidence="3" type="ORF">RFH988_LOCUS13500</name>
</gene>
<dbReference type="InterPro" id="IPR011990">
    <property type="entry name" value="TPR-like_helical_dom_sf"/>
</dbReference>
<dbReference type="PANTHER" id="PTHR22904:SF523">
    <property type="entry name" value="STRESS-INDUCED-PHOSPHOPROTEIN 1"/>
    <property type="match status" value="1"/>
</dbReference>
<evidence type="ECO:0000256" key="2">
    <source>
        <dbReference type="ARBA" id="ARBA00022803"/>
    </source>
</evidence>
<accession>A0A814G2H9</accession>
<sequence>MSNSIQQLELNAANAVSTGQFNEAIEIYSRIIQLATNTFNAYDTSLVFVRRAGYCILAKRYEESLADSEIAIGLDSNNILAYSQKAALLHLNKVNEAKAVIQFAKELPGDHQFLEELEDIINNSWLTLRIVAVSLCLGLLFIHLRRLYQFFIHILHVFLHAGRQFLYRIWLRLRAIRFSTSSSILSAEVGIAYDADAQSISTRF</sequence>
<dbReference type="EMBL" id="CAJNOO010000595">
    <property type="protein sequence ID" value="CAF0988068.1"/>
    <property type="molecule type" value="Genomic_DNA"/>
</dbReference>
<evidence type="ECO:0000313" key="3">
    <source>
        <dbReference type="EMBL" id="CAF0988068.1"/>
    </source>
</evidence>
<proteinExistence type="predicted"/>
<organism evidence="3 4">
    <name type="scientific">Rotaria sordida</name>
    <dbReference type="NCBI Taxonomy" id="392033"/>
    <lineage>
        <taxon>Eukaryota</taxon>
        <taxon>Metazoa</taxon>
        <taxon>Spiralia</taxon>
        <taxon>Gnathifera</taxon>
        <taxon>Rotifera</taxon>
        <taxon>Eurotatoria</taxon>
        <taxon>Bdelloidea</taxon>
        <taxon>Philodinida</taxon>
        <taxon>Philodinidae</taxon>
        <taxon>Rotaria</taxon>
    </lineage>
</organism>
<dbReference type="OrthoDB" id="765884at2759"/>
<dbReference type="PANTHER" id="PTHR22904">
    <property type="entry name" value="TPR REPEAT CONTAINING PROTEIN"/>
    <property type="match status" value="1"/>
</dbReference>
<evidence type="ECO:0000313" key="4">
    <source>
        <dbReference type="Proteomes" id="UP000663882"/>
    </source>
</evidence>
<dbReference type="GO" id="GO:0051879">
    <property type="term" value="F:Hsp90 protein binding"/>
    <property type="evidence" value="ECO:0007669"/>
    <property type="project" value="TreeGrafter"/>
</dbReference>
<evidence type="ECO:0000256" key="1">
    <source>
        <dbReference type="ARBA" id="ARBA00022737"/>
    </source>
</evidence>
<dbReference type="Gene3D" id="1.25.40.10">
    <property type="entry name" value="Tetratricopeptide repeat domain"/>
    <property type="match status" value="1"/>
</dbReference>
<comment type="caution">
    <text evidence="3">The sequence shown here is derived from an EMBL/GenBank/DDBJ whole genome shotgun (WGS) entry which is preliminary data.</text>
</comment>
<dbReference type="Proteomes" id="UP000663882">
    <property type="component" value="Unassembled WGS sequence"/>
</dbReference>
<protein>
    <submittedName>
        <fullName evidence="3">Uncharacterized protein</fullName>
    </submittedName>
</protein>
<keyword evidence="2" id="KW-0802">TPR repeat</keyword>